<dbReference type="PANTHER" id="PTHR23351">
    <property type="entry name" value="FOS TRANSCRIPTION FACTOR-RELATED"/>
    <property type="match status" value="1"/>
</dbReference>
<organism evidence="5 6">
    <name type="scientific">Cnephaeus nilssonii</name>
    <name type="common">Northern bat</name>
    <name type="synonym">Eptesicus nilssonii</name>
    <dbReference type="NCBI Taxonomy" id="3371016"/>
    <lineage>
        <taxon>Eukaryota</taxon>
        <taxon>Metazoa</taxon>
        <taxon>Chordata</taxon>
        <taxon>Craniata</taxon>
        <taxon>Vertebrata</taxon>
        <taxon>Euteleostomi</taxon>
        <taxon>Mammalia</taxon>
        <taxon>Eutheria</taxon>
        <taxon>Laurasiatheria</taxon>
        <taxon>Chiroptera</taxon>
        <taxon>Yangochiroptera</taxon>
        <taxon>Vespertilionidae</taxon>
        <taxon>Cnephaeus</taxon>
    </lineage>
</organism>
<keyword evidence="2" id="KW-0175">Coiled coil</keyword>
<feature type="compositionally biased region" description="Basic and acidic residues" evidence="3">
    <location>
        <begin position="160"/>
        <end position="177"/>
    </location>
</feature>
<evidence type="ECO:0000313" key="5">
    <source>
        <dbReference type="EMBL" id="KAK1343097.1"/>
    </source>
</evidence>
<dbReference type="InterPro" id="IPR046347">
    <property type="entry name" value="bZIP_sf"/>
</dbReference>
<dbReference type="GO" id="GO:0000981">
    <property type="term" value="F:DNA-binding transcription factor activity, RNA polymerase II-specific"/>
    <property type="evidence" value="ECO:0007669"/>
    <property type="project" value="TreeGrafter"/>
</dbReference>
<name>A0AA40LTB7_CNENI</name>
<evidence type="ECO:0000256" key="2">
    <source>
        <dbReference type="SAM" id="Coils"/>
    </source>
</evidence>
<evidence type="ECO:0000256" key="3">
    <source>
        <dbReference type="SAM" id="MobiDB-lite"/>
    </source>
</evidence>
<dbReference type="GO" id="GO:0005634">
    <property type="term" value="C:nucleus"/>
    <property type="evidence" value="ECO:0007669"/>
    <property type="project" value="TreeGrafter"/>
</dbReference>
<feature type="region of interest" description="Disordered" evidence="3">
    <location>
        <begin position="13"/>
        <end position="43"/>
    </location>
</feature>
<dbReference type="PRINTS" id="PR00042">
    <property type="entry name" value="LEUZIPPRFOS"/>
</dbReference>
<keyword evidence="1" id="KW-0539">Nucleus</keyword>
<feature type="region of interest" description="Disordered" evidence="3">
    <location>
        <begin position="98"/>
        <end position="128"/>
    </location>
</feature>
<keyword evidence="6" id="KW-1185">Reference proteome</keyword>
<dbReference type="SUPFAM" id="SSF57959">
    <property type="entry name" value="Leucine zipper domain"/>
    <property type="match status" value="1"/>
</dbReference>
<feature type="domain" description="BZIP" evidence="4">
    <location>
        <begin position="26"/>
        <end position="87"/>
    </location>
</feature>
<protein>
    <recommendedName>
        <fullName evidence="4">BZIP domain-containing protein</fullName>
    </recommendedName>
</protein>
<feature type="region of interest" description="Disordered" evidence="3">
    <location>
        <begin position="142"/>
        <end position="201"/>
    </location>
</feature>
<feature type="compositionally biased region" description="Basic and acidic residues" evidence="3">
    <location>
        <begin position="25"/>
        <end position="36"/>
    </location>
</feature>
<sequence length="225" mass="24755">MITPLHFLEVKLGKRPQPVKTRQGRGAEERLQEKNKVAAAPCQNKNEEQKAFLKQESEWLELMNAELKTQMEELKQEWQQLILMLNQHHPTYIIRTDSVKTPSSRRQPTAGAAGEEVSMGREEKAGQRLWARETPNQAAVGTSLASLPGHPPKGPLSARKSHEFPDPDPDPDARLEKGTVSGPGVPTHCGPAQSYPEWQLGRTLAGTAGVAVGTRHGHPSKAHTP</sequence>
<dbReference type="InterPro" id="IPR004827">
    <property type="entry name" value="bZIP"/>
</dbReference>
<dbReference type="PANTHER" id="PTHR23351:SF10">
    <property type="entry name" value="JUN DIMERIZATION PROTEIN 2"/>
    <property type="match status" value="1"/>
</dbReference>
<feature type="region of interest" description="Disordered" evidence="3">
    <location>
        <begin position="206"/>
        <end position="225"/>
    </location>
</feature>
<gene>
    <name evidence="5" type="ORF">QTO34_015870</name>
</gene>
<evidence type="ECO:0000259" key="4">
    <source>
        <dbReference type="SMART" id="SM00338"/>
    </source>
</evidence>
<dbReference type="AlphaFoldDB" id="A0AA40LTB7"/>
<dbReference type="Gene3D" id="1.20.5.170">
    <property type="match status" value="1"/>
</dbReference>
<comment type="caution">
    <text evidence="5">The sequence shown here is derived from an EMBL/GenBank/DDBJ whole genome shotgun (WGS) entry which is preliminary data.</text>
</comment>
<evidence type="ECO:0000313" key="6">
    <source>
        <dbReference type="Proteomes" id="UP001177744"/>
    </source>
</evidence>
<dbReference type="GO" id="GO:0000978">
    <property type="term" value="F:RNA polymerase II cis-regulatory region sequence-specific DNA binding"/>
    <property type="evidence" value="ECO:0007669"/>
    <property type="project" value="TreeGrafter"/>
</dbReference>
<accession>A0AA40LTB7</accession>
<feature type="coiled-coil region" evidence="2">
    <location>
        <begin position="57"/>
        <end position="84"/>
    </location>
</feature>
<dbReference type="InterPro" id="IPR000837">
    <property type="entry name" value="AP-1"/>
</dbReference>
<feature type="compositionally biased region" description="Basic residues" evidence="3">
    <location>
        <begin position="215"/>
        <end position="225"/>
    </location>
</feature>
<dbReference type="SMART" id="SM00338">
    <property type="entry name" value="BRLZ"/>
    <property type="match status" value="1"/>
</dbReference>
<dbReference type="EMBL" id="JAULJE010000005">
    <property type="protein sequence ID" value="KAK1343097.1"/>
    <property type="molecule type" value="Genomic_DNA"/>
</dbReference>
<proteinExistence type="predicted"/>
<dbReference type="Proteomes" id="UP001177744">
    <property type="component" value="Unassembled WGS sequence"/>
</dbReference>
<reference evidence="5" key="1">
    <citation type="submission" date="2023-06" db="EMBL/GenBank/DDBJ databases">
        <title>Reference genome for the Northern bat (Eptesicus nilssonii), a most northern bat species.</title>
        <authorList>
            <person name="Laine V.N."/>
            <person name="Pulliainen A.T."/>
            <person name="Lilley T.M."/>
        </authorList>
    </citation>
    <scope>NUCLEOTIDE SEQUENCE</scope>
    <source>
        <strain evidence="5">BLF_Eptnil</strain>
        <tissue evidence="5">Kidney</tissue>
    </source>
</reference>
<evidence type="ECO:0000256" key="1">
    <source>
        <dbReference type="ARBA" id="ARBA00023242"/>
    </source>
</evidence>